<comment type="similarity">
    <text evidence="1">Belongs to the bacterial solute-binding protein ModA family.</text>
</comment>
<feature type="chain" id="PRO_5038375839" evidence="6">
    <location>
        <begin position="22"/>
        <end position="273"/>
    </location>
</feature>
<accession>A0A1G7URR8</accession>
<evidence type="ECO:0000256" key="1">
    <source>
        <dbReference type="ARBA" id="ARBA00009175"/>
    </source>
</evidence>
<keyword evidence="2 4" id="KW-0479">Metal-binding</keyword>
<dbReference type="OrthoDB" id="9785015at2"/>
<evidence type="ECO:0000256" key="2">
    <source>
        <dbReference type="ARBA" id="ARBA00022723"/>
    </source>
</evidence>
<dbReference type="PROSITE" id="PS51257">
    <property type="entry name" value="PROKAR_LIPOPROTEIN"/>
    <property type="match status" value="1"/>
</dbReference>
<dbReference type="InterPro" id="IPR050682">
    <property type="entry name" value="ModA/WtpA"/>
</dbReference>
<dbReference type="EMBL" id="FNCF01000004">
    <property type="protein sequence ID" value="SDG50186.1"/>
    <property type="molecule type" value="Genomic_DNA"/>
</dbReference>
<dbReference type="Gene3D" id="3.40.190.10">
    <property type="entry name" value="Periplasmic binding protein-like II"/>
    <property type="match status" value="2"/>
</dbReference>
<reference evidence="8" key="1">
    <citation type="submission" date="2016-10" db="EMBL/GenBank/DDBJ databases">
        <authorList>
            <person name="Varghese N."/>
            <person name="Submissions S."/>
        </authorList>
    </citation>
    <scope>NUCLEOTIDE SEQUENCE [LARGE SCALE GENOMIC DNA]</scope>
    <source>
        <strain evidence="8">DSM 44526</strain>
    </source>
</reference>
<evidence type="ECO:0000256" key="5">
    <source>
        <dbReference type="SAM" id="MobiDB-lite"/>
    </source>
</evidence>
<dbReference type="InterPro" id="IPR005950">
    <property type="entry name" value="ModA"/>
</dbReference>
<dbReference type="SUPFAM" id="SSF53850">
    <property type="entry name" value="Periplasmic binding protein-like II"/>
    <property type="match status" value="1"/>
</dbReference>
<sequence>MRFRALPVLAVAGLLTLTACGGSSSSDTSSASSSSGAAASSSDGGDLSGTLTVFAAASLTDVFTDLGDQLMADNPDLDITFNFAGSSALATQITQGAPADVFASANQTQMTVVTDAGLNGDDPTVFTENVLEIAVPQGNPADVTGLSDFANPDLTLAICAPDVPCGAAAEQVFEAAGITAQPDTLEEDVRAALTKVELGEVDAALVYASDVQAAGDQVEGIEFPEAEDAVNEYPICTLDGTQNPEAAQAFLDLVESEAGQQALTDAGFRSPAS</sequence>
<name>A0A1G7URR8_9ACTN</name>
<feature type="binding site" evidence="4">
    <location>
        <position position="58"/>
    </location>
    <ligand>
        <name>molybdate</name>
        <dbReference type="ChEBI" id="CHEBI:36264"/>
    </ligand>
</feature>
<evidence type="ECO:0000313" key="7">
    <source>
        <dbReference type="EMBL" id="SDG50186.1"/>
    </source>
</evidence>
<dbReference type="GO" id="GO:0030973">
    <property type="term" value="F:molybdate ion binding"/>
    <property type="evidence" value="ECO:0007669"/>
    <property type="project" value="TreeGrafter"/>
</dbReference>
<proteinExistence type="inferred from homology"/>
<evidence type="ECO:0000256" key="6">
    <source>
        <dbReference type="SAM" id="SignalP"/>
    </source>
</evidence>
<evidence type="ECO:0000256" key="4">
    <source>
        <dbReference type="PIRSR" id="PIRSR004846-1"/>
    </source>
</evidence>
<dbReference type="Pfam" id="PF13531">
    <property type="entry name" value="SBP_bac_11"/>
    <property type="match status" value="1"/>
</dbReference>
<feature type="region of interest" description="Disordered" evidence="5">
    <location>
        <begin position="21"/>
        <end position="45"/>
    </location>
</feature>
<dbReference type="RefSeq" id="WP_091063683.1">
    <property type="nucleotide sequence ID" value="NZ_FNCF01000004.1"/>
</dbReference>
<dbReference type="PANTHER" id="PTHR30632">
    <property type="entry name" value="MOLYBDATE-BINDING PERIPLASMIC PROTEIN"/>
    <property type="match status" value="1"/>
</dbReference>
<evidence type="ECO:0000313" key="8">
    <source>
        <dbReference type="Proteomes" id="UP000198863"/>
    </source>
</evidence>
<dbReference type="GO" id="GO:0015689">
    <property type="term" value="P:molybdate ion transport"/>
    <property type="evidence" value="ECO:0007669"/>
    <property type="project" value="InterPro"/>
</dbReference>
<keyword evidence="4" id="KW-0500">Molybdenum</keyword>
<evidence type="ECO:0000256" key="3">
    <source>
        <dbReference type="ARBA" id="ARBA00022729"/>
    </source>
</evidence>
<protein>
    <submittedName>
        <fullName evidence="7">Molybdate transport system substrate-binding protein</fullName>
    </submittedName>
</protein>
<feature type="binding site" evidence="4">
    <location>
        <position position="189"/>
    </location>
    <ligand>
        <name>molybdate</name>
        <dbReference type="ChEBI" id="CHEBI:36264"/>
    </ligand>
</feature>
<organism evidence="7 8">
    <name type="scientific">Klenkia brasiliensis</name>
    <dbReference type="NCBI Taxonomy" id="333142"/>
    <lineage>
        <taxon>Bacteria</taxon>
        <taxon>Bacillati</taxon>
        <taxon>Actinomycetota</taxon>
        <taxon>Actinomycetes</taxon>
        <taxon>Geodermatophilales</taxon>
        <taxon>Geodermatophilaceae</taxon>
        <taxon>Klenkia</taxon>
    </lineage>
</organism>
<feature type="binding site" evidence="4">
    <location>
        <position position="207"/>
    </location>
    <ligand>
        <name>molybdate</name>
        <dbReference type="ChEBI" id="CHEBI:36264"/>
    </ligand>
</feature>
<feature type="signal peptide" evidence="6">
    <location>
        <begin position="1"/>
        <end position="21"/>
    </location>
</feature>
<dbReference type="GO" id="GO:0046872">
    <property type="term" value="F:metal ion binding"/>
    <property type="evidence" value="ECO:0007669"/>
    <property type="project" value="UniProtKB-KW"/>
</dbReference>
<dbReference type="NCBIfam" id="TIGR01256">
    <property type="entry name" value="modA"/>
    <property type="match status" value="1"/>
</dbReference>
<keyword evidence="3 6" id="KW-0732">Signal</keyword>
<dbReference type="CDD" id="cd13538">
    <property type="entry name" value="PBP2_ModA_like_1"/>
    <property type="match status" value="1"/>
</dbReference>
<feature type="binding site" evidence="4">
    <location>
        <position position="86"/>
    </location>
    <ligand>
        <name>molybdate</name>
        <dbReference type="ChEBI" id="CHEBI:36264"/>
    </ligand>
</feature>
<dbReference type="PIRSF" id="PIRSF004846">
    <property type="entry name" value="ModA"/>
    <property type="match status" value="1"/>
</dbReference>
<dbReference type="AlphaFoldDB" id="A0A1G7URR8"/>
<dbReference type="Proteomes" id="UP000198863">
    <property type="component" value="Unassembled WGS sequence"/>
</dbReference>
<keyword evidence="8" id="KW-1185">Reference proteome</keyword>
<gene>
    <name evidence="7" type="ORF">SAMN05660324_2745</name>
</gene>
<dbReference type="PANTHER" id="PTHR30632:SF0">
    <property type="entry name" value="SULFATE-BINDING PROTEIN"/>
    <property type="match status" value="1"/>
</dbReference>